<gene>
    <name evidence="4" type="ORF">AC626_09830</name>
</gene>
<evidence type="ECO:0000256" key="1">
    <source>
        <dbReference type="ARBA" id="ARBA00022679"/>
    </source>
</evidence>
<dbReference type="EMBL" id="LFZX01000059">
    <property type="protein sequence ID" value="KNC67592.1"/>
    <property type="molecule type" value="Genomic_DNA"/>
</dbReference>
<dbReference type="InterPro" id="IPR016181">
    <property type="entry name" value="Acyl_CoA_acyltransferase"/>
</dbReference>
<dbReference type="Proteomes" id="UP000036850">
    <property type="component" value="Unassembled WGS sequence"/>
</dbReference>
<dbReference type="PANTHER" id="PTHR43800">
    <property type="entry name" value="PEPTIDYL-LYSINE N-ACETYLTRANSFERASE YJAB"/>
    <property type="match status" value="1"/>
</dbReference>
<keyword evidence="1" id="KW-0808">Transferase</keyword>
<dbReference type="AlphaFoldDB" id="A0A0L0ET01"/>
<evidence type="ECO:0000313" key="4">
    <source>
        <dbReference type="EMBL" id="KNC67592.1"/>
    </source>
</evidence>
<name>A0A0L0ET01_9GAMM</name>
<dbReference type="InterPro" id="IPR000182">
    <property type="entry name" value="GNAT_dom"/>
</dbReference>
<evidence type="ECO:0000256" key="2">
    <source>
        <dbReference type="ARBA" id="ARBA00023315"/>
    </source>
</evidence>
<dbReference type="PATRIC" id="fig|43658.6.peg.5888"/>
<dbReference type="PROSITE" id="PS51186">
    <property type="entry name" value="GNAT"/>
    <property type="match status" value="1"/>
</dbReference>
<dbReference type="Pfam" id="PF13508">
    <property type="entry name" value="Acetyltransf_7"/>
    <property type="match status" value="1"/>
</dbReference>
<sequence>MTIRMYSEVDFQSIEKIYNLSKLDELSHENTQFTLLPLSEDKERRKLLFESQIFVYELESIVAFCAIFESEIRALFVHPNHRGHGIGKDLLEHLLSLTSRSASLYVAASNFTAKEMYKKSGFVITETFETTYNSVKVTVNKMVKSEGEQGA</sequence>
<protein>
    <recommendedName>
        <fullName evidence="3">N-acetyltransferase domain-containing protein</fullName>
    </recommendedName>
</protein>
<evidence type="ECO:0000259" key="3">
    <source>
        <dbReference type="PROSITE" id="PS51186"/>
    </source>
</evidence>
<feature type="domain" description="N-acetyltransferase" evidence="3">
    <location>
        <begin position="1"/>
        <end position="144"/>
    </location>
</feature>
<dbReference type="CDD" id="cd04301">
    <property type="entry name" value="NAT_SF"/>
    <property type="match status" value="1"/>
</dbReference>
<dbReference type="GO" id="GO:0016747">
    <property type="term" value="F:acyltransferase activity, transferring groups other than amino-acyl groups"/>
    <property type="evidence" value="ECO:0007669"/>
    <property type="project" value="InterPro"/>
</dbReference>
<organism evidence="4 5">
    <name type="scientific">Pseudoalteromonas rubra</name>
    <dbReference type="NCBI Taxonomy" id="43658"/>
    <lineage>
        <taxon>Bacteria</taxon>
        <taxon>Pseudomonadati</taxon>
        <taxon>Pseudomonadota</taxon>
        <taxon>Gammaproteobacteria</taxon>
        <taxon>Alteromonadales</taxon>
        <taxon>Pseudoalteromonadaceae</taxon>
        <taxon>Pseudoalteromonas</taxon>
    </lineage>
</organism>
<dbReference type="OrthoDB" id="9789605at2"/>
<proteinExistence type="predicted"/>
<dbReference type="SUPFAM" id="SSF55729">
    <property type="entry name" value="Acyl-CoA N-acyltransferases (Nat)"/>
    <property type="match status" value="1"/>
</dbReference>
<keyword evidence="2" id="KW-0012">Acyltransferase</keyword>
<comment type="caution">
    <text evidence="4">The sequence shown here is derived from an EMBL/GenBank/DDBJ whole genome shotgun (WGS) entry which is preliminary data.</text>
</comment>
<reference evidence="5" key="1">
    <citation type="submission" date="2015-07" db="EMBL/GenBank/DDBJ databases">
        <title>Draft genome sequence of a Pseudoalteromonas rubra strain, OCN096, isolated from Kaneohe Bay, Oahu, Hawaii.</title>
        <authorList>
            <person name="Beurmann S."/>
            <person name="Ushijima B."/>
            <person name="Belcaid M."/>
            <person name="Callahan S.M."/>
            <person name="Aeby G.S."/>
        </authorList>
    </citation>
    <scope>NUCLEOTIDE SEQUENCE [LARGE SCALE GENOMIC DNA]</scope>
    <source>
        <strain evidence="5">OCN096</strain>
    </source>
</reference>
<dbReference type="Gene3D" id="3.40.630.30">
    <property type="match status" value="1"/>
</dbReference>
<evidence type="ECO:0000313" key="5">
    <source>
        <dbReference type="Proteomes" id="UP000036850"/>
    </source>
</evidence>
<dbReference type="PANTHER" id="PTHR43800:SF1">
    <property type="entry name" value="PEPTIDYL-LYSINE N-ACETYLTRANSFERASE YJAB"/>
    <property type="match status" value="1"/>
</dbReference>
<accession>A0A0L0ET01</accession>